<accession>A0AA40A7H4</accession>
<dbReference type="EMBL" id="JAUKUA010000005">
    <property type="protein sequence ID" value="KAK0710593.1"/>
    <property type="molecule type" value="Genomic_DNA"/>
</dbReference>
<dbReference type="Proteomes" id="UP001172102">
    <property type="component" value="Unassembled WGS sequence"/>
</dbReference>
<comment type="caution">
    <text evidence="2">The sequence shown here is derived from an EMBL/GenBank/DDBJ whole genome shotgun (WGS) entry which is preliminary data.</text>
</comment>
<feature type="compositionally biased region" description="Basic and acidic residues" evidence="1">
    <location>
        <begin position="1"/>
        <end position="18"/>
    </location>
</feature>
<sequence>MKPDRIPGDELAEYRRDPPPAPSSGSKNEQEVERMKQQLDEWVTRNRGYLMSPDFLNLYRLPSISPLWGYDESYYRHCIVHELAAITQLGGRRLTPNEMALHLDAVSRAVVAKSYDRPIAIAATLFMINRGWKEYTFPFYQPTTERFNPHFFPRPSHPLLRGRIAAASWQGLRCGLYGGLGFLAYHVLAPKYHGLCDSQVIMALAMEPHLKGLRDDVAGTLERLSRTAGNRRSW</sequence>
<name>A0AA40A7H4_9PEZI</name>
<evidence type="ECO:0000313" key="3">
    <source>
        <dbReference type="Proteomes" id="UP001172102"/>
    </source>
</evidence>
<protein>
    <submittedName>
        <fullName evidence="2">Uncharacterized protein</fullName>
    </submittedName>
</protein>
<proteinExistence type="predicted"/>
<keyword evidence="3" id="KW-1185">Reference proteome</keyword>
<gene>
    <name evidence="2" type="ORF">B0H67DRAFT_583043</name>
</gene>
<reference evidence="2" key="1">
    <citation type="submission" date="2023-06" db="EMBL/GenBank/DDBJ databases">
        <title>Genome-scale phylogeny and comparative genomics of the fungal order Sordariales.</title>
        <authorList>
            <consortium name="Lawrence Berkeley National Laboratory"/>
            <person name="Hensen N."/>
            <person name="Bonometti L."/>
            <person name="Westerberg I."/>
            <person name="Brannstrom I.O."/>
            <person name="Guillou S."/>
            <person name="Cros-Aarteil S."/>
            <person name="Calhoun S."/>
            <person name="Haridas S."/>
            <person name="Kuo A."/>
            <person name="Mondo S."/>
            <person name="Pangilinan J."/>
            <person name="Riley R."/>
            <person name="Labutti K."/>
            <person name="Andreopoulos B."/>
            <person name="Lipzen A."/>
            <person name="Chen C."/>
            <person name="Yanf M."/>
            <person name="Daum C."/>
            <person name="Ng V."/>
            <person name="Clum A."/>
            <person name="Steindorff A."/>
            <person name="Ohm R."/>
            <person name="Martin F."/>
            <person name="Silar P."/>
            <person name="Natvig D."/>
            <person name="Lalanne C."/>
            <person name="Gautier V."/>
            <person name="Ament-Velasquez S.L."/>
            <person name="Kruys A."/>
            <person name="Hutchinson M.I."/>
            <person name="Powell A.J."/>
            <person name="Barry K."/>
            <person name="Miller A.N."/>
            <person name="Grigoriev I.V."/>
            <person name="Debuchy R."/>
            <person name="Gladieux P."/>
            <person name="Thoren M.H."/>
            <person name="Johannesson H."/>
        </authorList>
    </citation>
    <scope>NUCLEOTIDE SEQUENCE</scope>
    <source>
        <strain evidence="2">SMH4607-1</strain>
    </source>
</reference>
<dbReference type="AlphaFoldDB" id="A0AA40A7H4"/>
<evidence type="ECO:0000313" key="2">
    <source>
        <dbReference type="EMBL" id="KAK0710593.1"/>
    </source>
</evidence>
<feature type="region of interest" description="Disordered" evidence="1">
    <location>
        <begin position="1"/>
        <end position="36"/>
    </location>
</feature>
<organism evidence="2 3">
    <name type="scientific">Lasiosphaeris hirsuta</name>
    <dbReference type="NCBI Taxonomy" id="260670"/>
    <lineage>
        <taxon>Eukaryota</taxon>
        <taxon>Fungi</taxon>
        <taxon>Dikarya</taxon>
        <taxon>Ascomycota</taxon>
        <taxon>Pezizomycotina</taxon>
        <taxon>Sordariomycetes</taxon>
        <taxon>Sordariomycetidae</taxon>
        <taxon>Sordariales</taxon>
        <taxon>Lasiosphaeriaceae</taxon>
        <taxon>Lasiosphaeris</taxon>
    </lineage>
</organism>
<evidence type="ECO:0000256" key="1">
    <source>
        <dbReference type="SAM" id="MobiDB-lite"/>
    </source>
</evidence>